<comment type="cofactor">
    <cofactor evidence="1">
        <name>FAD</name>
        <dbReference type="ChEBI" id="CHEBI:57692"/>
    </cofactor>
</comment>
<dbReference type="PANTHER" id="PTHR43563">
    <property type="entry name" value="AMINE OXIDASE"/>
    <property type="match status" value="1"/>
</dbReference>
<dbReference type="PRINTS" id="PR00757">
    <property type="entry name" value="AMINEOXDASEF"/>
</dbReference>
<dbReference type="SUPFAM" id="SSF51905">
    <property type="entry name" value="FAD/NAD(P)-binding domain"/>
    <property type="match status" value="1"/>
</dbReference>
<evidence type="ECO:0000313" key="6">
    <source>
        <dbReference type="Proteomes" id="UP001500713"/>
    </source>
</evidence>
<gene>
    <name evidence="5" type="ORF">GCM10009096_09070</name>
</gene>
<reference evidence="5 6" key="1">
    <citation type="journal article" date="2019" name="Int. J. Syst. Evol. Microbiol.">
        <title>The Global Catalogue of Microorganisms (GCM) 10K type strain sequencing project: providing services to taxonomists for standard genome sequencing and annotation.</title>
        <authorList>
            <consortium name="The Broad Institute Genomics Platform"/>
            <consortium name="The Broad Institute Genome Sequencing Center for Infectious Disease"/>
            <person name="Wu L."/>
            <person name="Ma J."/>
        </authorList>
    </citation>
    <scope>NUCLEOTIDE SEQUENCE [LARGE SCALE GENOMIC DNA]</scope>
    <source>
        <strain evidence="5 6">JCM 14162</strain>
    </source>
</reference>
<dbReference type="EMBL" id="BAAAEM010000002">
    <property type="protein sequence ID" value="GAA0470358.1"/>
    <property type="molecule type" value="Genomic_DNA"/>
</dbReference>
<dbReference type="SUPFAM" id="SSF54373">
    <property type="entry name" value="FAD-linked reductases, C-terminal domain"/>
    <property type="match status" value="1"/>
</dbReference>
<feature type="domain" description="Amine oxidase" evidence="4">
    <location>
        <begin position="1"/>
        <end position="406"/>
    </location>
</feature>
<dbReference type="Gene3D" id="3.50.50.60">
    <property type="entry name" value="FAD/NAD(P)-binding domain"/>
    <property type="match status" value="1"/>
</dbReference>
<keyword evidence="6" id="KW-1185">Reference proteome</keyword>
<dbReference type="InterPro" id="IPR050703">
    <property type="entry name" value="Flavin_MAO"/>
</dbReference>
<proteinExistence type="inferred from homology"/>
<evidence type="ECO:0000259" key="4">
    <source>
        <dbReference type="Pfam" id="PF01593"/>
    </source>
</evidence>
<comment type="caution">
    <text evidence="5">The sequence shown here is derived from an EMBL/GenBank/DDBJ whole genome shotgun (WGS) entry which is preliminary data.</text>
</comment>
<dbReference type="InterPro" id="IPR036188">
    <property type="entry name" value="FAD/NAD-bd_sf"/>
</dbReference>
<evidence type="ECO:0000256" key="2">
    <source>
        <dbReference type="ARBA" id="ARBA00005995"/>
    </source>
</evidence>
<comment type="similarity">
    <text evidence="2">Belongs to the flavin monoamine oxidase family.</text>
</comment>
<name>A0ABN1A8Q5_9SPHN</name>
<accession>A0ABN1A8Q5</accession>
<dbReference type="InterPro" id="IPR002937">
    <property type="entry name" value="Amino_oxidase"/>
</dbReference>
<keyword evidence="3" id="KW-0560">Oxidoreductase</keyword>
<evidence type="ECO:0000256" key="3">
    <source>
        <dbReference type="ARBA" id="ARBA00023002"/>
    </source>
</evidence>
<dbReference type="Pfam" id="PF01593">
    <property type="entry name" value="Amino_oxidase"/>
    <property type="match status" value="1"/>
</dbReference>
<evidence type="ECO:0000256" key="1">
    <source>
        <dbReference type="ARBA" id="ARBA00001974"/>
    </source>
</evidence>
<dbReference type="Proteomes" id="UP001500713">
    <property type="component" value="Unassembled WGS sequence"/>
</dbReference>
<dbReference type="InterPro" id="IPR001613">
    <property type="entry name" value="Flavin_amine_oxidase"/>
</dbReference>
<dbReference type="PANTHER" id="PTHR43563:SF1">
    <property type="entry name" value="AMINE OXIDASE [FLAVIN-CONTAINING] B"/>
    <property type="match status" value="1"/>
</dbReference>
<organism evidence="5 6">
    <name type="scientific">Parasphingorhabdus litoris</name>
    <dbReference type="NCBI Taxonomy" id="394733"/>
    <lineage>
        <taxon>Bacteria</taxon>
        <taxon>Pseudomonadati</taxon>
        <taxon>Pseudomonadota</taxon>
        <taxon>Alphaproteobacteria</taxon>
        <taxon>Sphingomonadales</taxon>
        <taxon>Sphingomonadaceae</taxon>
        <taxon>Parasphingorhabdus</taxon>
    </lineage>
</organism>
<protein>
    <submittedName>
        <fullName evidence="5">Flavin monoamine oxidase family protein</fullName>
    </submittedName>
</protein>
<sequence length="416" mass="45414">MSGLAAARRLQEFGISFLMVEAQNRIGGRIQTEYTQKGDIIEHGAQALNGDMKYLLSAINRAGLNLLPLPAIGRHLCDGANISSARAAIAKLERTFEKAKSRWSKFSKLRSDPGKSVADAVDLMSITAETRKIIGSNIEELWGQPIDKLQFDHAADVAERYDSYNSDWELEIAEGFGALLTALAEPIAHQIILETPVTAIQTINDRVIVETTRGSVTAKAVIVAVPPTVAKGIVPPDHWSHEALESYKAGDLIKFMMSYNHPFWRDFGLSGTSTSVDLSGFATADTTKKGSEQANLTAFVGGPNARKLASLSEEHRWETIKPVLVRLFGNEAANPISVTERIWVDDPWVGGAYNAHVTAGSMLKPDAILRRFEDQVTFACAEIATRFPGYVEGAMDEGAKAAKRVLETLNGQYVRD</sequence>
<evidence type="ECO:0000313" key="5">
    <source>
        <dbReference type="EMBL" id="GAA0470358.1"/>
    </source>
</evidence>